<evidence type="ECO:0000313" key="2">
    <source>
        <dbReference type="EMBL" id="CAF4624236.1"/>
    </source>
</evidence>
<dbReference type="AlphaFoldDB" id="A0A821DR09"/>
<protein>
    <recommendedName>
        <fullName evidence="1">Helix-turn-helix domain-containing protein</fullName>
    </recommendedName>
</protein>
<evidence type="ECO:0000259" key="1">
    <source>
        <dbReference type="Pfam" id="PF26215"/>
    </source>
</evidence>
<organism evidence="2 3">
    <name type="scientific">Rotaria socialis</name>
    <dbReference type="NCBI Taxonomy" id="392032"/>
    <lineage>
        <taxon>Eukaryota</taxon>
        <taxon>Metazoa</taxon>
        <taxon>Spiralia</taxon>
        <taxon>Gnathifera</taxon>
        <taxon>Rotifera</taxon>
        <taxon>Eurotatoria</taxon>
        <taxon>Bdelloidea</taxon>
        <taxon>Philodinida</taxon>
        <taxon>Philodinidae</taxon>
        <taxon>Rotaria</taxon>
    </lineage>
</organism>
<keyword evidence="3" id="KW-1185">Reference proteome</keyword>
<evidence type="ECO:0000313" key="3">
    <source>
        <dbReference type="Proteomes" id="UP000663873"/>
    </source>
</evidence>
<reference evidence="2" key="1">
    <citation type="submission" date="2021-02" db="EMBL/GenBank/DDBJ databases">
        <authorList>
            <person name="Nowell W R."/>
        </authorList>
    </citation>
    <scope>NUCLEOTIDE SEQUENCE</scope>
</reference>
<proteinExistence type="predicted"/>
<dbReference type="Pfam" id="PF26215">
    <property type="entry name" value="HTH_animal"/>
    <property type="match status" value="1"/>
</dbReference>
<sequence>HGISIETIIELARLVLQANAFVYGKKFYRQIIGGAMGSPFTLTLANIFMWKWERQTILSKLPSYELYGRYIDDVFFTSNENETTIKEWLDFTNQFHPNIKLTYTISQCLPFLDVLIHNQNGTLSSSVYHKPAAEPTILSYISDHPRHIFRNVIQTALMRAIRYSSTFEAFNIERRTIRLTLLYNNYPSIYINEQFQQFFLKYLPTISLILPLIENQEQFVILRKKLLEYPSVKQILVDKSAATVDNIIIIRDQYGQNDDEETTNNNKDNKFQKKIFIHSLYEGRFRHIQREIHEIHDSFFKNTIYQDIRLIVGHRNNPNIEYELTTKRPCSSLLKNQPLQKIFVLDYKKFNFSLIMDSNDNQKQSIIITNKNFNRTKSGRKEKNSRKKNRKFFQRTKFFENSLYQKLLNKDMNGTQTLPMLELSIFNKSDYQSSIRSSIDPTMYLNDYSLVSNEIFKEKFLRLLMDQYERQSYIELFNNEEMLTFTRDLPQHINQLNYFNLQYDQWTYYHQLGQTEGIWYGRISKKMAMVNSVCVSYGRGKALIRQRQIFFQNKILNYKIQVEQ</sequence>
<gene>
    <name evidence="2" type="ORF">UJA718_LOCUS32197</name>
</gene>
<name>A0A821DR09_9BILA</name>
<dbReference type="PANTHER" id="PTHR21301">
    <property type="entry name" value="REVERSE TRANSCRIPTASE"/>
    <property type="match status" value="1"/>
</dbReference>
<dbReference type="Proteomes" id="UP000663873">
    <property type="component" value="Unassembled WGS sequence"/>
</dbReference>
<accession>A0A821DR09</accession>
<comment type="caution">
    <text evidence="2">The sequence shown here is derived from an EMBL/GenBank/DDBJ whole genome shotgun (WGS) entry which is preliminary data.</text>
</comment>
<feature type="domain" description="Helix-turn-helix" evidence="1">
    <location>
        <begin position="137"/>
        <end position="196"/>
    </location>
</feature>
<feature type="non-terminal residue" evidence="2">
    <location>
        <position position="1"/>
    </location>
</feature>
<dbReference type="EMBL" id="CAJOBP010027526">
    <property type="protein sequence ID" value="CAF4624236.1"/>
    <property type="molecule type" value="Genomic_DNA"/>
</dbReference>
<dbReference type="InterPro" id="IPR058912">
    <property type="entry name" value="HTH_animal"/>
</dbReference>
<dbReference type="PANTHER" id="PTHR21301:SF10">
    <property type="entry name" value="REVERSE TRANSCRIPTASE DOMAIN-CONTAINING PROTEIN"/>
    <property type="match status" value="1"/>
</dbReference>